<evidence type="ECO:0000256" key="1">
    <source>
        <dbReference type="ARBA" id="ARBA00006484"/>
    </source>
</evidence>
<dbReference type="GO" id="GO:0016491">
    <property type="term" value="F:oxidoreductase activity"/>
    <property type="evidence" value="ECO:0007669"/>
    <property type="project" value="UniProtKB-KW"/>
</dbReference>
<reference evidence="4 5" key="1">
    <citation type="submission" date="2019-01" db="EMBL/GenBank/DDBJ databases">
        <title>Ktedonosporobacter rubrisoli SCAWS-G2.</title>
        <authorList>
            <person name="Huang Y."/>
            <person name="Yan B."/>
        </authorList>
    </citation>
    <scope>NUCLEOTIDE SEQUENCE [LARGE SCALE GENOMIC DNA]</scope>
    <source>
        <strain evidence="4 5">SCAWS-G2</strain>
    </source>
</reference>
<dbReference type="InterPro" id="IPR057326">
    <property type="entry name" value="KR_dom"/>
</dbReference>
<dbReference type="RefSeq" id="WP_129887827.1">
    <property type="nucleotide sequence ID" value="NZ_CP035758.1"/>
</dbReference>
<comment type="similarity">
    <text evidence="1">Belongs to the short-chain dehydrogenases/reductases (SDR) family.</text>
</comment>
<evidence type="ECO:0000256" key="2">
    <source>
        <dbReference type="ARBA" id="ARBA00023002"/>
    </source>
</evidence>
<dbReference type="InterPro" id="IPR036291">
    <property type="entry name" value="NAD(P)-bd_dom_sf"/>
</dbReference>
<dbReference type="InterPro" id="IPR002347">
    <property type="entry name" value="SDR_fam"/>
</dbReference>
<dbReference type="PANTHER" id="PTHR43639:SF1">
    <property type="entry name" value="SHORT-CHAIN DEHYDROGENASE_REDUCTASE FAMILY PROTEIN"/>
    <property type="match status" value="1"/>
</dbReference>
<sequence length="244" mass="25684">MTSLAGKVAIVTGASRGIGQGIAERLGQDGAIVVVNYHSGASRAQEVVRNIEAAGGKALAIQADMSKLVDMRRLFQEVEDRCGGLDILVNNAGIGLLKPTAEITEEEFDKLFTLNARGTFFALQEAARRIRNGGRIVSVSSGATVVVTPGFGAYAGSKAAVEQFSLALSRELGAREITVNTILPAIVDTGTLVLPKDMIAKLIQQTPLGRLGQPRDIADTVAFLVSDQARWITGQTLRLGGGLI</sequence>
<feature type="domain" description="Ketoreductase" evidence="3">
    <location>
        <begin position="7"/>
        <end position="217"/>
    </location>
</feature>
<dbReference type="FunFam" id="3.40.50.720:FF:000084">
    <property type="entry name" value="Short-chain dehydrogenase reductase"/>
    <property type="match status" value="1"/>
</dbReference>
<dbReference type="SMART" id="SM00822">
    <property type="entry name" value="PKS_KR"/>
    <property type="match status" value="1"/>
</dbReference>
<dbReference type="PANTHER" id="PTHR43639">
    <property type="entry name" value="OXIDOREDUCTASE, SHORT-CHAIN DEHYDROGENASE/REDUCTASE FAMILY (AFU_ORTHOLOGUE AFUA_5G02870)"/>
    <property type="match status" value="1"/>
</dbReference>
<dbReference type="PRINTS" id="PR00080">
    <property type="entry name" value="SDRFAMILY"/>
</dbReference>
<evidence type="ECO:0000259" key="3">
    <source>
        <dbReference type="SMART" id="SM00822"/>
    </source>
</evidence>
<dbReference type="Gene3D" id="3.40.50.720">
    <property type="entry name" value="NAD(P)-binding Rossmann-like Domain"/>
    <property type="match status" value="1"/>
</dbReference>
<gene>
    <name evidence="4" type="ORF">EPA93_12400</name>
</gene>
<dbReference type="PRINTS" id="PR00081">
    <property type="entry name" value="GDHRDH"/>
</dbReference>
<protein>
    <submittedName>
        <fullName evidence="4">SDR family oxidoreductase</fullName>
    </submittedName>
</protein>
<dbReference type="PROSITE" id="PS00061">
    <property type="entry name" value="ADH_SHORT"/>
    <property type="match status" value="1"/>
</dbReference>
<accession>A0A4P6JNL7</accession>
<dbReference type="Pfam" id="PF13561">
    <property type="entry name" value="adh_short_C2"/>
    <property type="match status" value="1"/>
</dbReference>
<keyword evidence="2" id="KW-0560">Oxidoreductase</keyword>
<organism evidence="4 5">
    <name type="scientific">Ktedonosporobacter rubrisoli</name>
    <dbReference type="NCBI Taxonomy" id="2509675"/>
    <lineage>
        <taxon>Bacteria</taxon>
        <taxon>Bacillati</taxon>
        <taxon>Chloroflexota</taxon>
        <taxon>Ktedonobacteria</taxon>
        <taxon>Ktedonobacterales</taxon>
        <taxon>Ktedonosporobacteraceae</taxon>
        <taxon>Ktedonosporobacter</taxon>
    </lineage>
</organism>
<dbReference type="KEGG" id="kbs:EPA93_12400"/>
<dbReference type="EMBL" id="CP035758">
    <property type="protein sequence ID" value="QBD76763.1"/>
    <property type="molecule type" value="Genomic_DNA"/>
</dbReference>
<dbReference type="NCBIfam" id="NF005559">
    <property type="entry name" value="PRK07231.1"/>
    <property type="match status" value="1"/>
</dbReference>
<dbReference type="SUPFAM" id="SSF51735">
    <property type="entry name" value="NAD(P)-binding Rossmann-fold domains"/>
    <property type="match status" value="1"/>
</dbReference>
<name>A0A4P6JNL7_KTERU</name>
<dbReference type="CDD" id="cd05362">
    <property type="entry name" value="THN_reductase-like_SDR_c"/>
    <property type="match status" value="1"/>
</dbReference>
<dbReference type="InterPro" id="IPR020904">
    <property type="entry name" value="Sc_DH/Rdtase_CS"/>
</dbReference>
<evidence type="ECO:0000313" key="4">
    <source>
        <dbReference type="EMBL" id="QBD76763.1"/>
    </source>
</evidence>
<proteinExistence type="inferred from homology"/>
<evidence type="ECO:0000313" key="5">
    <source>
        <dbReference type="Proteomes" id="UP000290365"/>
    </source>
</evidence>
<dbReference type="AlphaFoldDB" id="A0A4P6JNL7"/>
<dbReference type="OrthoDB" id="9803333at2"/>
<keyword evidence="5" id="KW-1185">Reference proteome</keyword>
<dbReference type="Proteomes" id="UP000290365">
    <property type="component" value="Chromosome"/>
</dbReference>